<comment type="pathway">
    <text evidence="1">Cell wall biogenesis; peptidoglycan biosynthesis.</text>
</comment>
<dbReference type="InterPro" id="IPR023346">
    <property type="entry name" value="Lysozyme-like_dom_sf"/>
</dbReference>
<keyword evidence="3" id="KW-0378">Hydrolase</keyword>
<reference evidence="11 12" key="1">
    <citation type="submission" date="2024-02" db="EMBL/GenBank/DDBJ databases">
        <title>Draft genome sequence of Collimonas sp. strain H4R21, an effective mineral-weathering bacterial strain isolated from the beech rhizosphere.</title>
        <authorList>
            <person name="Morin E."/>
            <person name="Uroz S."/>
            <person name="Leveau J.H.J."/>
            <person name="Kumar R."/>
            <person name="Rey M.W."/>
            <person name="Pham J."/>
        </authorList>
    </citation>
    <scope>NUCLEOTIDE SEQUENCE [LARGE SCALE GENOMIC DNA]</scope>
    <source>
        <strain evidence="11 12">H4R21</strain>
    </source>
</reference>
<dbReference type="EMBL" id="JBANDC010000001">
    <property type="protein sequence ID" value="MEM4986232.1"/>
    <property type="molecule type" value="Genomic_DNA"/>
</dbReference>
<evidence type="ECO:0000313" key="12">
    <source>
        <dbReference type="Proteomes" id="UP001495910"/>
    </source>
</evidence>
<dbReference type="Pfam" id="PF00912">
    <property type="entry name" value="Transgly"/>
    <property type="match status" value="1"/>
</dbReference>
<sequence length="1009" mass="112906">MTLRKWGKWLLLAGLLGLLTLVARLAGNELRSSQWQARRLSELGRELTFKLEPGASAAIRFPKSGPYDERLGYSRIPAFTEYLIKHDYRITQQTRISPKLAELADKGISPAYREKNRAGLDLLDCNEQSLYSERFPERSYSDFELVPRLLADTLLFIEDRDLLTTRYPLRNPAIDWGRFARAVFDQGLHALDKSHQTPGASTLVTQIEKYRHSPEGRTASPKEKLRQMASASIRAYLGGENTLPARRQIVVDYLNTVPLAAKPGYGEIDGLGDGLWAWYGRDFAEVNRLLDGNPGLAANPDQLQRRAEAFKQALSLMIAQRRPSYYLREGAADLEQLTDSHLRLLAAAGIIPAALRDAALPVKLSLQQKPVSAPPISFVTRKAVTALRANLSGLLHVNHLYDLDRLDLTAATTMNGEMQREVTTVLRQLRKPANAKAAELYGHNMLSPGDDPDKLIFSFTLFEQRGGANLLRVQTDNFDQPFDINEGARLNLGSTAKLRTLITYLEIIADLHQRYAGMTPQQRAGLQVEKEDVLSLWALAYLAQARDSGLPAMLEAAMERRYSGSPGETFVTGGGVQTFTNFESEENYKVMTVREGFQQSVNLVFVRLMRDVVRHYKFKMAGAGSASLDGENAAKRQEILSRFADKEGRQFMVRFYRKYHGKTPQESQELLLENLHPAPARLATIFRSIAPDADLQHFSDFMRKQFPKDGLSEDKLAALYAQYGPDKFSLADRGYIARIHPLELWLLGFMRQHPDATLTQTLEASRDARQDVYAWLFKTHNKNKQDKRIRQMVELEAFLEIGRAWRRLGYPFESLTPSYATAVGASGDRPAALAELMGIIVNKGMRLPLRKLQTLELAQGTPYETHFENSGPAAERLLPEEITDVVRRSLIDVVEGGTAKRLQGGLPSRHPNGKPLGVGGKTGTGDQRFEVYAPGGRLVSSRAVNRSATFVFFIGDRFFGTMTAYVHEPYAASYKFTSALSVQLLKSLTPTLLPMMETDAGNPSLACRH</sequence>
<protein>
    <recommendedName>
        <fullName evidence="7">peptidoglycan glycosyltransferase</fullName>
        <ecNumber evidence="7">2.4.99.28</ecNumber>
    </recommendedName>
</protein>
<name>A0ABU9PQG6_9BURK</name>
<gene>
    <name evidence="11" type="ORF">V8G57_02410</name>
</gene>
<keyword evidence="3" id="KW-0645">Protease</keyword>
<keyword evidence="6" id="KW-0511">Multifunctional enzyme</keyword>
<evidence type="ECO:0000259" key="10">
    <source>
        <dbReference type="Pfam" id="PF00912"/>
    </source>
</evidence>
<evidence type="ECO:0000256" key="8">
    <source>
        <dbReference type="ARBA" id="ARBA00049902"/>
    </source>
</evidence>
<dbReference type="EC" id="2.4.99.28" evidence="7"/>
<evidence type="ECO:0000256" key="3">
    <source>
        <dbReference type="ARBA" id="ARBA00022670"/>
    </source>
</evidence>
<keyword evidence="5" id="KW-0808">Transferase</keyword>
<dbReference type="SUPFAM" id="SSF53955">
    <property type="entry name" value="Lysozyme-like"/>
    <property type="match status" value="1"/>
</dbReference>
<keyword evidence="2" id="KW-0121">Carboxypeptidase</keyword>
<keyword evidence="12" id="KW-1185">Reference proteome</keyword>
<evidence type="ECO:0000256" key="2">
    <source>
        <dbReference type="ARBA" id="ARBA00022645"/>
    </source>
</evidence>
<proteinExistence type="predicted"/>
<keyword evidence="4" id="KW-0328">Glycosyltransferase</keyword>
<dbReference type="PANTHER" id="PTHR32282">
    <property type="entry name" value="BINDING PROTEIN TRANSPEPTIDASE, PUTATIVE-RELATED"/>
    <property type="match status" value="1"/>
</dbReference>
<dbReference type="InterPro" id="IPR012338">
    <property type="entry name" value="Beta-lactam/transpept-like"/>
</dbReference>
<dbReference type="RefSeq" id="WP_342828036.1">
    <property type="nucleotide sequence ID" value="NZ_JBANDC010000001.1"/>
</dbReference>
<evidence type="ECO:0000256" key="1">
    <source>
        <dbReference type="ARBA" id="ARBA00004752"/>
    </source>
</evidence>
<comment type="caution">
    <text evidence="11">The sequence shown here is derived from an EMBL/GenBank/DDBJ whole genome shotgun (WGS) entry which is preliminary data.</text>
</comment>
<accession>A0ABU9PQG6</accession>
<feature type="region of interest" description="Disordered" evidence="9">
    <location>
        <begin position="903"/>
        <end position="925"/>
    </location>
</feature>
<dbReference type="Gene3D" id="3.40.710.10">
    <property type="entry name" value="DD-peptidase/beta-lactamase superfamily"/>
    <property type="match status" value="1"/>
</dbReference>
<dbReference type="Proteomes" id="UP001495910">
    <property type="component" value="Unassembled WGS sequence"/>
</dbReference>
<evidence type="ECO:0000256" key="5">
    <source>
        <dbReference type="ARBA" id="ARBA00022679"/>
    </source>
</evidence>
<dbReference type="Gene3D" id="1.10.3810.10">
    <property type="entry name" value="Biosynthetic peptidoglycan transglycosylase-like"/>
    <property type="match status" value="1"/>
</dbReference>
<evidence type="ECO:0000256" key="6">
    <source>
        <dbReference type="ARBA" id="ARBA00023268"/>
    </source>
</evidence>
<dbReference type="InterPro" id="IPR036950">
    <property type="entry name" value="PBP_transglycosylase"/>
</dbReference>
<dbReference type="InterPro" id="IPR001264">
    <property type="entry name" value="Glyco_trans_51"/>
</dbReference>
<evidence type="ECO:0000256" key="7">
    <source>
        <dbReference type="ARBA" id="ARBA00044770"/>
    </source>
</evidence>
<comment type="catalytic activity">
    <reaction evidence="8">
        <text>[GlcNAc-(1-&gt;4)-Mur2Ac(oyl-L-Ala-gamma-D-Glu-L-Lys-D-Ala-D-Ala)](n)-di-trans,octa-cis-undecaprenyl diphosphate + beta-D-GlcNAc-(1-&gt;4)-Mur2Ac(oyl-L-Ala-gamma-D-Glu-L-Lys-D-Ala-D-Ala)-di-trans,octa-cis-undecaprenyl diphosphate = [GlcNAc-(1-&gt;4)-Mur2Ac(oyl-L-Ala-gamma-D-Glu-L-Lys-D-Ala-D-Ala)](n+1)-di-trans,octa-cis-undecaprenyl diphosphate + di-trans,octa-cis-undecaprenyl diphosphate + H(+)</text>
        <dbReference type="Rhea" id="RHEA:23708"/>
        <dbReference type="Rhea" id="RHEA-COMP:9602"/>
        <dbReference type="Rhea" id="RHEA-COMP:9603"/>
        <dbReference type="ChEBI" id="CHEBI:15378"/>
        <dbReference type="ChEBI" id="CHEBI:58405"/>
        <dbReference type="ChEBI" id="CHEBI:60033"/>
        <dbReference type="ChEBI" id="CHEBI:78435"/>
        <dbReference type="EC" id="2.4.99.28"/>
    </reaction>
</comment>
<dbReference type="PANTHER" id="PTHR32282:SF24">
    <property type="entry name" value="GLYCOSYL TRANSFERASE FAMILY 51 DOMAIN-CONTAINING PROTEIN"/>
    <property type="match status" value="1"/>
</dbReference>
<dbReference type="SUPFAM" id="SSF56601">
    <property type="entry name" value="beta-lactamase/transpeptidase-like"/>
    <property type="match status" value="1"/>
</dbReference>
<evidence type="ECO:0000313" key="11">
    <source>
        <dbReference type="EMBL" id="MEM4986232.1"/>
    </source>
</evidence>
<dbReference type="InterPro" id="IPR050396">
    <property type="entry name" value="Glycosyltr_51/Transpeptidase"/>
</dbReference>
<organism evidence="11 12">
    <name type="scientific">Collimonas rhizosphaerae</name>
    <dbReference type="NCBI Taxonomy" id="3126357"/>
    <lineage>
        <taxon>Bacteria</taxon>
        <taxon>Pseudomonadati</taxon>
        <taxon>Pseudomonadota</taxon>
        <taxon>Betaproteobacteria</taxon>
        <taxon>Burkholderiales</taxon>
        <taxon>Oxalobacteraceae</taxon>
        <taxon>Collimonas</taxon>
    </lineage>
</organism>
<evidence type="ECO:0000256" key="9">
    <source>
        <dbReference type="SAM" id="MobiDB-lite"/>
    </source>
</evidence>
<evidence type="ECO:0000256" key="4">
    <source>
        <dbReference type="ARBA" id="ARBA00022676"/>
    </source>
</evidence>
<feature type="domain" description="Glycosyl transferase family 51" evidence="10">
    <location>
        <begin position="137"/>
        <end position="326"/>
    </location>
</feature>